<dbReference type="InterPro" id="IPR000847">
    <property type="entry name" value="LysR_HTH_N"/>
</dbReference>
<reference evidence="7" key="1">
    <citation type="journal article" date="2019" name="Int. J. Syst. Evol. Microbiol.">
        <title>The Global Catalogue of Microorganisms (GCM) 10K type strain sequencing project: providing services to taxonomists for standard genome sequencing and annotation.</title>
        <authorList>
            <consortium name="The Broad Institute Genomics Platform"/>
            <consortium name="The Broad Institute Genome Sequencing Center for Infectious Disease"/>
            <person name="Wu L."/>
            <person name="Ma J."/>
        </authorList>
    </citation>
    <scope>NUCLEOTIDE SEQUENCE [LARGE SCALE GENOMIC DNA]</scope>
    <source>
        <strain evidence="7">KCTC 42424</strain>
    </source>
</reference>
<dbReference type="InterPro" id="IPR005119">
    <property type="entry name" value="LysR_subst-bd"/>
</dbReference>
<dbReference type="Gene3D" id="1.10.10.10">
    <property type="entry name" value="Winged helix-like DNA-binding domain superfamily/Winged helix DNA-binding domain"/>
    <property type="match status" value="1"/>
</dbReference>
<dbReference type="Pfam" id="PF00126">
    <property type="entry name" value="HTH_1"/>
    <property type="match status" value="1"/>
</dbReference>
<dbReference type="InterPro" id="IPR036390">
    <property type="entry name" value="WH_DNA-bd_sf"/>
</dbReference>
<dbReference type="PANTHER" id="PTHR30537:SF3">
    <property type="entry name" value="TRANSCRIPTIONAL REGULATORY PROTEIN"/>
    <property type="match status" value="1"/>
</dbReference>
<name>A0ABV7VTL6_9GAMM</name>
<keyword evidence="2" id="KW-0805">Transcription regulation</keyword>
<proteinExistence type="inferred from homology"/>
<dbReference type="RefSeq" id="WP_376866093.1">
    <property type="nucleotide sequence ID" value="NZ_JBHRYB010000005.1"/>
</dbReference>
<protein>
    <submittedName>
        <fullName evidence="6">LysR family transcriptional regulator</fullName>
    </submittedName>
</protein>
<evidence type="ECO:0000256" key="1">
    <source>
        <dbReference type="ARBA" id="ARBA00009437"/>
    </source>
</evidence>
<dbReference type="Proteomes" id="UP001595722">
    <property type="component" value="Unassembled WGS sequence"/>
</dbReference>
<gene>
    <name evidence="6" type="ORF">ACFOMG_08875</name>
</gene>
<dbReference type="Pfam" id="PF03466">
    <property type="entry name" value="LysR_substrate"/>
    <property type="match status" value="1"/>
</dbReference>
<evidence type="ECO:0000256" key="2">
    <source>
        <dbReference type="ARBA" id="ARBA00023015"/>
    </source>
</evidence>
<dbReference type="Gene3D" id="3.40.190.290">
    <property type="match status" value="1"/>
</dbReference>
<dbReference type="PANTHER" id="PTHR30537">
    <property type="entry name" value="HTH-TYPE TRANSCRIPTIONAL REGULATOR"/>
    <property type="match status" value="1"/>
</dbReference>
<organism evidence="6 7">
    <name type="scientific">Bacterioplanoides pacificum</name>
    <dbReference type="NCBI Taxonomy" id="1171596"/>
    <lineage>
        <taxon>Bacteria</taxon>
        <taxon>Pseudomonadati</taxon>
        <taxon>Pseudomonadota</taxon>
        <taxon>Gammaproteobacteria</taxon>
        <taxon>Oceanospirillales</taxon>
        <taxon>Oceanospirillaceae</taxon>
        <taxon>Bacterioplanoides</taxon>
    </lineage>
</organism>
<feature type="domain" description="HTH lysR-type" evidence="5">
    <location>
        <begin position="1"/>
        <end position="60"/>
    </location>
</feature>
<keyword evidence="3" id="KW-0238">DNA-binding</keyword>
<dbReference type="PROSITE" id="PS50931">
    <property type="entry name" value="HTH_LYSR"/>
    <property type="match status" value="1"/>
</dbReference>
<sequence>MESSFDDIQLFVQLVRAGSLAALAEQQGIPAATVSRRLKKLEQALGVTLVYRSARRFQLSSAGEAYYQAFAARSDDWGATLQQLQQQTHELSGPLTVSAPSTLSIGLLRPIWRRFVQQHADIELTMLLSDQTVDLQAQQVDLAIRIGPQPDSGLTQQRLGQVRTGLFIGTGLAQQLQQQQALPQLPQQLNRRRLVVFERLPVWQLSDGQQQLEIHPRASTRVTNIRMALDLVVHNLGISLLPYSEVGEALARGEVVPLLPGWRGPLRDIYAVWPDGRLLSARARCLRDYLRQQMAGIAELQGELPGPEMTGNISG</sequence>
<evidence type="ECO:0000256" key="4">
    <source>
        <dbReference type="ARBA" id="ARBA00023163"/>
    </source>
</evidence>
<evidence type="ECO:0000313" key="6">
    <source>
        <dbReference type="EMBL" id="MFC3680212.1"/>
    </source>
</evidence>
<dbReference type="CDD" id="cd08422">
    <property type="entry name" value="PBP2_CrgA_like"/>
    <property type="match status" value="1"/>
</dbReference>
<accession>A0ABV7VTL6</accession>
<evidence type="ECO:0000259" key="5">
    <source>
        <dbReference type="PROSITE" id="PS50931"/>
    </source>
</evidence>
<keyword evidence="4" id="KW-0804">Transcription</keyword>
<comment type="caution">
    <text evidence="6">The sequence shown here is derived from an EMBL/GenBank/DDBJ whole genome shotgun (WGS) entry which is preliminary data.</text>
</comment>
<dbReference type="SUPFAM" id="SSF53850">
    <property type="entry name" value="Periplasmic binding protein-like II"/>
    <property type="match status" value="1"/>
</dbReference>
<dbReference type="EMBL" id="JBHRYB010000005">
    <property type="protein sequence ID" value="MFC3680212.1"/>
    <property type="molecule type" value="Genomic_DNA"/>
</dbReference>
<keyword evidence="7" id="KW-1185">Reference proteome</keyword>
<evidence type="ECO:0000313" key="7">
    <source>
        <dbReference type="Proteomes" id="UP001595722"/>
    </source>
</evidence>
<evidence type="ECO:0000256" key="3">
    <source>
        <dbReference type="ARBA" id="ARBA00023125"/>
    </source>
</evidence>
<dbReference type="InterPro" id="IPR058163">
    <property type="entry name" value="LysR-type_TF_proteobact-type"/>
</dbReference>
<dbReference type="InterPro" id="IPR036388">
    <property type="entry name" value="WH-like_DNA-bd_sf"/>
</dbReference>
<dbReference type="SUPFAM" id="SSF46785">
    <property type="entry name" value="Winged helix' DNA-binding domain"/>
    <property type="match status" value="1"/>
</dbReference>
<comment type="similarity">
    <text evidence="1">Belongs to the LysR transcriptional regulatory family.</text>
</comment>